<feature type="signal peptide" evidence="2">
    <location>
        <begin position="1"/>
        <end position="27"/>
    </location>
</feature>
<dbReference type="AlphaFoldDB" id="A0A2H5Y5N1"/>
<dbReference type="Proteomes" id="UP000236642">
    <property type="component" value="Unassembled WGS sequence"/>
</dbReference>
<keyword evidence="2" id="KW-0732">Signal</keyword>
<gene>
    <name evidence="3" type="ORF">HRbin22_00994</name>
</gene>
<comment type="caution">
    <text evidence="3">The sequence shown here is derived from an EMBL/GenBank/DDBJ whole genome shotgun (WGS) entry which is preliminary data.</text>
</comment>
<evidence type="ECO:0000256" key="2">
    <source>
        <dbReference type="SAM" id="SignalP"/>
    </source>
</evidence>
<dbReference type="EMBL" id="BEHY01000017">
    <property type="protein sequence ID" value="GBD08753.1"/>
    <property type="molecule type" value="Genomic_DNA"/>
</dbReference>
<proteinExistence type="predicted"/>
<feature type="region of interest" description="Disordered" evidence="1">
    <location>
        <begin position="24"/>
        <end position="72"/>
    </location>
</feature>
<protein>
    <submittedName>
        <fullName evidence="3">Uncharacterized protein</fullName>
    </submittedName>
</protein>
<feature type="chain" id="PRO_5014116324" evidence="2">
    <location>
        <begin position="28"/>
        <end position="123"/>
    </location>
</feature>
<evidence type="ECO:0000256" key="1">
    <source>
        <dbReference type="SAM" id="MobiDB-lite"/>
    </source>
</evidence>
<evidence type="ECO:0000313" key="3">
    <source>
        <dbReference type="EMBL" id="GBD08753.1"/>
    </source>
</evidence>
<reference evidence="4" key="1">
    <citation type="submission" date="2017-09" db="EMBL/GenBank/DDBJ databases">
        <title>Metaegenomics of thermophilic ammonia-oxidizing enrichment culture.</title>
        <authorList>
            <person name="Kato S."/>
            <person name="Suzuki K."/>
        </authorList>
    </citation>
    <scope>NUCLEOTIDE SEQUENCE [LARGE SCALE GENOMIC DNA]</scope>
</reference>
<name>A0A2H5Y5N1_9CHLR</name>
<dbReference type="PROSITE" id="PS51257">
    <property type="entry name" value="PROKAR_LIPOPROTEIN"/>
    <property type="match status" value="1"/>
</dbReference>
<evidence type="ECO:0000313" key="4">
    <source>
        <dbReference type="Proteomes" id="UP000236642"/>
    </source>
</evidence>
<sequence length="123" mass="12640">MIRKGRTLSLAAVLLLAVACTTPPSPAGLPEGAPEAFSQGESSPPPSPIPATERGSDVLPLPPTAAPAGVAAPGKGARQIYTAFRTVPSPCCPPRPLPEILERLRGFPGILDVRLEGGRMVVD</sequence>
<accession>A0A2H5Y5N1</accession>
<organism evidence="3 4">
    <name type="scientific">Candidatus Thermoflexus japonica</name>
    <dbReference type="NCBI Taxonomy" id="2035417"/>
    <lineage>
        <taxon>Bacteria</taxon>
        <taxon>Bacillati</taxon>
        <taxon>Chloroflexota</taxon>
        <taxon>Thermoflexia</taxon>
        <taxon>Thermoflexales</taxon>
        <taxon>Thermoflexaceae</taxon>
        <taxon>Thermoflexus</taxon>
    </lineage>
</organism>